<proteinExistence type="predicted"/>
<name>A0A0B0DC21_9MICC</name>
<evidence type="ECO:0000313" key="1">
    <source>
        <dbReference type="EMBL" id="KHE75531.1"/>
    </source>
</evidence>
<organism evidence="1 2">
    <name type="scientific">Kocuria marina</name>
    <dbReference type="NCBI Taxonomy" id="223184"/>
    <lineage>
        <taxon>Bacteria</taxon>
        <taxon>Bacillati</taxon>
        <taxon>Actinomycetota</taxon>
        <taxon>Actinomycetes</taxon>
        <taxon>Micrococcales</taxon>
        <taxon>Micrococcaceae</taxon>
        <taxon>Kocuria</taxon>
    </lineage>
</organism>
<gene>
    <name evidence="1" type="ORF">AS25_00590</name>
</gene>
<evidence type="ECO:0000313" key="2">
    <source>
        <dbReference type="Proteomes" id="UP000030664"/>
    </source>
</evidence>
<dbReference type="Proteomes" id="UP000030664">
    <property type="component" value="Unassembled WGS sequence"/>
</dbReference>
<sequence>MNGVRDQVGDEPGGDAVEICASNNSSAKHGTAVALGEDHPSLLRQLPRGVHVDPSRANLVCWPFGAGGGEDLAGGAGQRVGGDVGVTGDDDGDLLQRASGFSPAMTALARFSCRVRVARSRAARLT</sequence>
<reference evidence="1 2" key="1">
    <citation type="submission" date="2014-09" db="EMBL/GenBank/DDBJ databases">
        <title>High-quality draft genome sequence of Kocuria marina SO9-6, an actinobacterium isolated from a copper mine.</title>
        <authorList>
            <person name="Castro D.B."/>
            <person name="Pereira L.B."/>
            <person name="Silva M.V."/>
            <person name="Silva B.P."/>
            <person name="Zanardi B.R."/>
            <person name="Carlos C."/>
            <person name="Belgini D.R."/>
            <person name="Limache E.G."/>
            <person name="Lacerda G.V."/>
            <person name="Nery M.B."/>
            <person name="Gomes M.B."/>
            <person name="Souza S."/>
            <person name="Silva T.M."/>
            <person name="Rodrigues V.D."/>
            <person name="Paulino L.C."/>
            <person name="Vicentini R."/>
            <person name="Ferraz L.F."/>
            <person name="Ottoboni L.M."/>
        </authorList>
    </citation>
    <scope>NUCLEOTIDE SEQUENCE [LARGE SCALE GENOMIC DNA]</scope>
    <source>
        <strain evidence="1 2">SO9-6</strain>
    </source>
</reference>
<feature type="non-terminal residue" evidence="1">
    <location>
        <position position="126"/>
    </location>
</feature>
<protein>
    <submittedName>
        <fullName evidence="1">Uncharacterized protein</fullName>
    </submittedName>
</protein>
<comment type="caution">
    <text evidence="1">The sequence shown here is derived from an EMBL/GenBank/DDBJ whole genome shotgun (WGS) entry which is preliminary data.</text>
</comment>
<dbReference type="AlphaFoldDB" id="A0A0B0DC21"/>
<accession>A0A0B0DC21</accession>
<dbReference type="EMBL" id="JROM01000005">
    <property type="protein sequence ID" value="KHE75531.1"/>
    <property type="molecule type" value="Genomic_DNA"/>
</dbReference>